<dbReference type="FunFam" id="1.10.10.10:FF:000214">
    <property type="entry name" value="Methylated-DNA--protein-cysteine methyltransferase"/>
    <property type="match status" value="1"/>
</dbReference>
<reference evidence="12 13" key="1">
    <citation type="submission" date="2019-05" db="EMBL/GenBank/DDBJ databases">
        <title>Nakamurella sp. N5BH11, whole genome shotgun sequence.</title>
        <authorList>
            <person name="Tuo L."/>
        </authorList>
    </citation>
    <scope>NUCLEOTIDE SEQUENCE [LARGE SCALE GENOMIC DNA]</scope>
    <source>
        <strain evidence="12 13">N5BH11</strain>
    </source>
</reference>
<evidence type="ECO:0000256" key="1">
    <source>
        <dbReference type="ARBA" id="ARBA00001286"/>
    </source>
</evidence>
<keyword evidence="5 9" id="KW-0808">Transferase</keyword>
<dbReference type="InterPro" id="IPR008332">
    <property type="entry name" value="MethylG_MeTrfase_N"/>
</dbReference>
<protein>
    <recommendedName>
        <fullName evidence="9">Methylated-DNA--protein-cysteine methyltransferase</fullName>
        <ecNumber evidence="9">2.1.1.63</ecNumber>
    </recommendedName>
    <alternativeName>
        <fullName evidence="9">6-O-methylguanine-DNA methyltransferase</fullName>
        <shortName evidence="9">MGMT</shortName>
    </alternativeName>
    <alternativeName>
        <fullName evidence="9">O-6-methylguanine-DNA-alkyltransferase</fullName>
    </alternativeName>
</protein>
<dbReference type="Gene3D" id="3.30.160.70">
    <property type="entry name" value="Methylated DNA-protein cysteine methyltransferase domain"/>
    <property type="match status" value="1"/>
</dbReference>
<comment type="catalytic activity">
    <reaction evidence="1 9">
        <text>a 4-O-methyl-thymidine in DNA + L-cysteinyl-[protein] = a thymidine in DNA + S-methyl-L-cysteinyl-[protein]</text>
        <dbReference type="Rhea" id="RHEA:53428"/>
        <dbReference type="Rhea" id="RHEA-COMP:10131"/>
        <dbReference type="Rhea" id="RHEA-COMP:10132"/>
        <dbReference type="Rhea" id="RHEA-COMP:13555"/>
        <dbReference type="Rhea" id="RHEA-COMP:13556"/>
        <dbReference type="ChEBI" id="CHEBI:29950"/>
        <dbReference type="ChEBI" id="CHEBI:82612"/>
        <dbReference type="ChEBI" id="CHEBI:137386"/>
        <dbReference type="ChEBI" id="CHEBI:137387"/>
        <dbReference type="EC" id="2.1.1.63"/>
    </reaction>
</comment>
<dbReference type="Pfam" id="PF02870">
    <property type="entry name" value="Methyltransf_1N"/>
    <property type="match status" value="1"/>
</dbReference>
<dbReference type="GO" id="GO:0006307">
    <property type="term" value="P:DNA alkylation repair"/>
    <property type="evidence" value="ECO:0007669"/>
    <property type="project" value="UniProtKB-UniRule"/>
</dbReference>
<proteinExistence type="inferred from homology"/>
<evidence type="ECO:0000256" key="3">
    <source>
        <dbReference type="ARBA" id="ARBA00022490"/>
    </source>
</evidence>
<feature type="domain" description="Methylated-DNA-[protein]-cysteine S-methyltransferase DNA binding" evidence="10">
    <location>
        <begin position="80"/>
        <end position="157"/>
    </location>
</feature>
<keyword evidence="4 9" id="KW-0489">Methyltransferase</keyword>
<evidence type="ECO:0000313" key="12">
    <source>
        <dbReference type="EMBL" id="TKV61977.1"/>
    </source>
</evidence>
<dbReference type="CDD" id="cd06445">
    <property type="entry name" value="ATase"/>
    <property type="match status" value="1"/>
</dbReference>
<evidence type="ECO:0000256" key="9">
    <source>
        <dbReference type="HAMAP-Rule" id="MF_00772"/>
    </source>
</evidence>
<evidence type="ECO:0000256" key="4">
    <source>
        <dbReference type="ARBA" id="ARBA00022603"/>
    </source>
</evidence>
<keyword evidence="3 9" id="KW-0963">Cytoplasm</keyword>
<dbReference type="Pfam" id="PF01035">
    <property type="entry name" value="DNA_binding_1"/>
    <property type="match status" value="1"/>
</dbReference>
<dbReference type="GO" id="GO:0032259">
    <property type="term" value="P:methylation"/>
    <property type="evidence" value="ECO:0007669"/>
    <property type="project" value="UniProtKB-KW"/>
</dbReference>
<dbReference type="EMBL" id="SZZH01000001">
    <property type="protein sequence ID" value="TKV61977.1"/>
    <property type="molecule type" value="Genomic_DNA"/>
</dbReference>
<name>A0A4U6QMR1_9ACTN</name>
<dbReference type="InterPro" id="IPR036217">
    <property type="entry name" value="MethylDNA_cys_MeTrfase_DNAb"/>
</dbReference>
<keyword evidence="7 9" id="KW-0234">DNA repair</keyword>
<evidence type="ECO:0000256" key="7">
    <source>
        <dbReference type="ARBA" id="ARBA00023204"/>
    </source>
</evidence>
<evidence type="ECO:0000256" key="8">
    <source>
        <dbReference type="ARBA" id="ARBA00049348"/>
    </source>
</evidence>
<dbReference type="InterPro" id="IPR001497">
    <property type="entry name" value="MethylDNA_cys_MeTrfase_AS"/>
</dbReference>
<dbReference type="SUPFAM" id="SSF46767">
    <property type="entry name" value="Methylated DNA-protein cysteine methyltransferase, C-terminal domain"/>
    <property type="match status" value="1"/>
</dbReference>
<accession>A0A4U6QMR1</accession>
<evidence type="ECO:0000256" key="2">
    <source>
        <dbReference type="ARBA" id="ARBA00008711"/>
    </source>
</evidence>
<sequence length="165" mass="17536">MTARHTTIATPLGDLLLLTDGPAVTGLYFPQHRYPPADGSLGAASTGDDVAAAVTEQLAEYFDGRRSRFDLTLAPVGSAFDRAVWDLLCAIPFGHTTTYGDLAERLGNRNLAQRVGQSVGHNPISIVVPCHRVVGADGGLTGFAGGLHRKRFLLDLETPVGTHLF</sequence>
<keyword evidence="6 9" id="KW-0227">DNA damage</keyword>
<comment type="catalytic activity">
    <reaction evidence="8 9">
        <text>a 6-O-methyl-2'-deoxyguanosine in DNA + L-cysteinyl-[protein] = S-methyl-L-cysteinyl-[protein] + a 2'-deoxyguanosine in DNA</text>
        <dbReference type="Rhea" id="RHEA:24000"/>
        <dbReference type="Rhea" id="RHEA-COMP:10131"/>
        <dbReference type="Rhea" id="RHEA-COMP:10132"/>
        <dbReference type="Rhea" id="RHEA-COMP:11367"/>
        <dbReference type="Rhea" id="RHEA-COMP:11368"/>
        <dbReference type="ChEBI" id="CHEBI:29950"/>
        <dbReference type="ChEBI" id="CHEBI:82612"/>
        <dbReference type="ChEBI" id="CHEBI:85445"/>
        <dbReference type="ChEBI" id="CHEBI:85448"/>
        <dbReference type="EC" id="2.1.1.63"/>
    </reaction>
</comment>
<dbReference type="InterPro" id="IPR023546">
    <property type="entry name" value="MGMT"/>
</dbReference>
<feature type="active site" description="Nucleophile; methyl group acceptor" evidence="9">
    <location>
        <position position="130"/>
    </location>
</feature>
<gene>
    <name evidence="12" type="ORF">FDO65_10765</name>
</gene>
<dbReference type="AlphaFoldDB" id="A0A4U6QMR1"/>
<dbReference type="PANTHER" id="PTHR10815">
    <property type="entry name" value="METHYLATED-DNA--PROTEIN-CYSTEINE METHYLTRANSFERASE"/>
    <property type="match status" value="1"/>
</dbReference>
<dbReference type="GO" id="GO:0005737">
    <property type="term" value="C:cytoplasm"/>
    <property type="evidence" value="ECO:0007669"/>
    <property type="project" value="UniProtKB-SubCell"/>
</dbReference>
<dbReference type="PANTHER" id="PTHR10815:SF5">
    <property type="entry name" value="METHYLATED-DNA--PROTEIN-CYSTEINE METHYLTRANSFERASE"/>
    <property type="match status" value="1"/>
</dbReference>
<comment type="function">
    <text evidence="9">Involved in the cellular defense against the biological effects of O6-methylguanine (O6-MeG) and O4-methylthymine (O4-MeT) in DNA. Repairs the methylated nucleobase in DNA by stoichiometrically transferring the methyl group to a cysteine residue in the enzyme. This is a suicide reaction: the enzyme is irreversibly inactivated.</text>
</comment>
<dbReference type="Gene3D" id="1.10.10.10">
    <property type="entry name" value="Winged helix-like DNA-binding domain superfamily/Winged helix DNA-binding domain"/>
    <property type="match status" value="1"/>
</dbReference>
<dbReference type="SUPFAM" id="SSF53155">
    <property type="entry name" value="Methylated DNA-protein cysteine methyltransferase domain"/>
    <property type="match status" value="1"/>
</dbReference>
<evidence type="ECO:0000256" key="5">
    <source>
        <dbReference type="ARBA" id="ARBA00022679"/>
    </source>
</evidence>
<evidence type="ECO:0000313" key="13">
    <source>
        <dbReference type="Proteomes" id="UP000306985"/>
    </source>
</evidence>
<comment type="miscellaneous">
    <text evidence="9">This enzyme catalyzes only one turnover and therefore is not strictly catalytic. According to one definition, an enzyme is a biocatalyst that acts repeatedly and over many reaction cycles.</text>
</comment>
<dbReference type="InterPro" id="IPR014048">
    <property type="entry name" value="MethylDNA_cys_MeTrfase_DNA-bd"/>
</dbReference>
<dbReference type="InterPro" id="IPR036631">
    <property type="entry name" value="MGMT_N_sf"/>
</dbReference>
<keyword evidence="13" id="KW-1185">Reference proteome</keyword>
<dbReference type="RefSeq" id="WP_137449282.1">
    <property type="nucleotide sequence ID" value="NZ_SZZH01000001.1"/>
</dbReference>
<organism evidence="12 13">
    <name type="scientific">Nakamurella flava</name>
    <dbReference type="NCBI Taxonomy" id="2576308"/>
    <lineage>
        <taxon>Bacteria</taxon>
        <taxon>Bacillati</taxon>
        <taxon>Actinomycetota</taxon>
        <taxon>Actinomycetes</taxon>
        <taxon>Nakamurellales</taxon>
        <taxon>Nakamurellaceae</taxon>
        <taxon>Nakamurella</taxon>
    </lineage>
</organism>
<dbReference type="NCBIfam" id="TIGR00589">
    <property type="entry name" value="ogt"/>
    <property type="match status" value="1"/>
</dbReference>
<dbReference type="InterPro" id="IPR036388">
    <property type="entry name" value="WH-like_DNA-bd_sf"/>
</dbReference>
<evidence type="ECO:0000256" key="6">
    <source>
        <dbReference type="ARBA" id="ARBA00022763"/>
    </source>
</evidence>
<dbReference type="PROSITE" id="PS00374">
    <property type="entry name" value="MGMT"/>
    <property type="match status" value="1"/>
</dbReference>
<dbReference type="Proteomes" id="UP000306985">
    <property type="component" value="Unassembled WGS sequence"/>
</dbReference>
<dbReference type="HAMAP" id="MF_00772">
    <property type="entry name" value="OGT"/>
    <property type="match status" value="1"/>
</dbReference>
<comment type="similarity">
    <text evidence="2 9">Belongs to the MGMT family.</text>
</comment>
<dbReference type="EC" id="2.1.1.63" evidence="9"/>
<comment type="caution">
    <text evidence="12">The sequence shown here is derived from an EMBL/GenBank/DDBJ whole genome shotgun (WGS) entry which is preliminary data.</text>
</comment>
<evidence type="ECO:0000259" key="11">
    <source>
        <dbReference type="Pfam" id="PF02870"/>
    </source>
</evidence>
<dbReference type="GO" id="GO:0003908">
    <property type="term" value="F:methylated-DNA-[protein]-cysteine S-methyltransferase activity"/>
    <property type="evidence" value="ECO:0007669"/>
    <property type="project" value="UniProtKB-UniRule"/>
</dbReference>
<comment type="subcellular location">
    <subcellularLocation>
        <location evidence="9">Cytoplasm</location>
    </subcellularLocation>
</comment>
<dbReference type="OrthoDB" id="9802228at2"/>
<feature type="domain" description="Methylguanine DNA methyltransferase ribonuclease-like" evidence="11">
    <location>
        <begin position="4"/>
        <end position="74"/>
    </location>
</feature>
<evidence type="ECO:0000259" key="10">
    <source>
        <dbReference type="Pfam" id="PF01035"/>
    </source>
</evidence>